<sequence length="58" mass="6545">MPTELNNDAPLQRFQIEVLDRYGACVSSNRFAPDKLSATELTVICPRAMIAITCRFQQ</sequence>
<keyword evidence="2" id="KW-1185">Reference proteome</keyword>
<evidence type="ECO:0000313" key="2">
    <source>
        <dbReference type="Proteomes" id="UP000027616"/>
    </source>
</evidence>
<organism evidence="1 2">
    <name type="scientific">Mucinivorans hirudinis</name>
    <dbReference type="NCBI Taxonomy" id="1433126"/>
    <lineage>
        <taxon>Bacteria</taxon>
        <taxon>Pseudomonadati</taxon>
        <taxon>Bacteroidota</taxon>
        <taxon>Bacteroidia</taxon>
        <taxon>Bacteroidales</taxon>
        <taxon>Rikenellaceae</taxon>
        <taxon>Mucinivorans</taxon>
    </lineage>
</organism>
<name>A0A060R5R7_9BACT</name>
<dbReference type="KEGG" id="rbc:BN938_0124"/>
<dbReference type="EMBL" id="HG934468">
    <property type="protein sequence ID" value="CDN30231.1"/>
    <property type="molecule type" value="Genomic_DNA"/>
</dbReference>
<evidence type="ECO:0000313" key="1">
    <source>
        <dbReference type="EMBL" id="CDN30231.1"/>
    </source>
</evidence>
<accession>A0A060R5R7</accession>
<reference evidence="1 2" key="1">
    <citation type="journal article" date="2015" name="Genome Announc.">
        <title>Complete Genome Sequence of the Novel Leech Symbiont Mucinivorans hirudinis M3T.</title>
        <authorList>
            <person name="Nelson M.C."/>
            <person name="Bomar L."/>
            <person name="Graf J."/>
        </authorList>
    </citation>
    <scope>NUCLEOTIDE SEQUENCE [LARGE SCALE GENOMIC DNA]</scope>
    <source>
        <strain evidence="2">M3</strain>
    </source>
</reference>
<proteinExistence type="predicted"/>
<dbReference type="HOGENOM" id="CLU_2974498_0_0_10"/>
<dbReference type="AlphaFoldDB" id="A0A060R5R7"/>
<dbReference type="Proteomes" id="UP000027616">
    <property type="component" value="Chromosome I"/>
</dbReference>
<protein>
    <submittedName>
        <fullName evidence="1">Uncharacterized protein</fullName>
    </submittedName>
</protein>
<gene>
    <name evidence="1" type="ORF">BN938_0124</name>
</gene>